<protein>
    <recommendedName>
        <fullName evidence="3">4a-hydroxytetrahydrobiopterin dehydratase</fullName>
    </recommendedName>
</protein>
<organism evidence="1 2">
    <name type="scientific">Kwoniella europaea PYCC6329</name>
    <dbReference type="NCBI Taxonomy" id="1423913"/>
    <lineage>
        <taxon>Eukaryota</taxon>
        <taxon>Fungi</taxon>
        <taxon>Dikarya</taxon>
        <taxon>Basidiomycota</taxon>
        <taxon>Agaricomycotina</taxon>
        <taxon>Tremellomycetes</taxon>
        <taxon>Tremellales</taxon>
        <taxon>Cryptococcaceae</taxon>
        <taxon>Kwoniella</taxon>
    </lineage>
</organism>
<evidence type="ECO:0000313" key="1">
    <source>
        <dbReference type="EMBL" id="WWD04907.1"/>
    </source>
</evidence>
<dbReference type="GO" id="GO:0006729">
    <property type="term" value="P:tetrahydrobiopterin biosynthetic process"/>
    <property type="evidence" value="ECO:0007669"/>
    <property type="project" value="InterPro"/>
</dbReference>
<gene>
    <name evidence="1" type="ORF">V865_002978</name>
</gene>
<dbReference type="EMBL" id="CP144089">
    <property type="protein sequence ID" value="WWD04907.1"/>
    <property type="molecule type" value="Genomic_DNA"/>
</dbReference>
<reference evidence="1 2" key="1">
    <citation type="submission" date="2024-01" db="EMBL/GenBank/DDBJ databases">
        <title>Comparative genomics of Cryptococcus and Kwoniella reveals pathogenesis evolution and contrasting modes of karyotype evolution via chromosome fusion or intercentromeric recombination.</title>
        <authorList>
            <person name="Coelho M.A."/>
            <person name="David-Palma M."/>
            <person name="Shea T."/>
            <person name="Bowers K."/>
            <person name="McGinley-Smith S."/>
            <person name="Mohammad A.W."/>
            <person name="Gnirke A."/>
            <person name="Yurkov A.M."/>
            <person name="Nowrousian M."/>
            <person name="Sun S."/>
            <person name="Cuomo C.A."/>
            <person name="Heitman J."/>
        </authorList>
    </citation>
    <scope>NUCLEOTIDE SEQUENCE [LARGE SCALE GENOMIC DNA]</scope>
    <source>
        <strain evidence="1 2">PYCC6329</strain>
    </source>
</reference>
<dbReference type="AlphaFoldDB" id="A0AAX4KEJ0"/>
<dbReference type="GeneID" id="91101782"/>
<dbReference type="Gene3D" id="3.30.1360.20">
    <property type="entry name" value="Transcriptional coactivator/pterin dehydratase"/>
    <property type="match status" value="1"/>
</dbReference>
<dbReference type="GO" id="GO:0008124">
    <property type="term" value="F:4-alpha-hydroxytetrahydrobiopterin dehydratase activity"/>
    <property type="evidence" value="ECO:0007669"/>
    <property type="project" value="InterPro"/>
</dbReference>
<dbReference type="Proteomes" id="UP001358614">
    <property type="component" value="Chromosome 1"/>
</dbReference>
<evidence type="ECO:0000313" key="2">
    <source>
        <dbReference type="Proteomes" id="UP001358614"/>
    </source>
</evidence>
<evidence type="ECO:0008006" key="3">
    <source>
        <dbReference type="Google" id="ProtNLM"/>
    </source>
</evidence>
<dbReference type="InterPro" id="IPR036428">
    <property type="entry name" value="PCD_sf"/>
</dbReference>
<accession>A0AAX4KEJ0</accession>
<sequence>MALSFTARMLQTVSRRSCRRCARAFALDYNITRTVSASSPIFIYQKPRNPFTQPDSFRYFSSTQQNNVVTDQPSTPNPPKRPSPYRLLQPHTFLSQFAPLHISGWRLDSIAQQERLINPLSAVDEALDVEGGDLQDRRLVRAFMMGEGKVGWKDAISFAQRAGEIIEEEDHHPTILITPSSDYIPSSTSLQHTGKENNGYIIEISSHTHTPLPPYPLPAKNLAQKMRPGVTGKDIRLAERLEEAWEGVMGGKHKVEMKKE</sequence>
<dbReference type="KEGG" id="ker:91101782"/>
<name>A0AAX4KEJ0_9TREE</name>
<proteinExistence type="predicted"/>
<keyword evidence="2" id="KW-1185">Reference proteome</keyword>
<dbReference type="RefSeq" id="XP_066082874.1">
    <property type="nucleotide sequence ID" value="XM_066226777.1"/>
</dbReference>